<sequence length="630" mass="69300">MAFQHMWDLLWSSPTKPLFEPSSYGHSSLFPPHPFSGAMDDGSGDGAPHNFMMGISIAVATSFIQSLGLTIQRKSHVMNEAIYPKELRRQACQRPLWHLGFHTYILSNVTGTIFSIGYLPVIILAPLGAVTLVFNALFAKLLLGDQFTKQSAFGTCLILLGAVLIGLFGVVPEPSHSLEDLIELWKRPAFIVYFSMVEIAVVFLLVSNHVVEKLLVQQAAAVAMASSSALRYQFDPASNAPAPSATSLASAPLKGVAYRLGKMKPSRVKTLLGISYGCVGGMLSSQALLFAKSAIELLMLTILEGKNQFSSPLSWFLVVALIAAALLQLYYLNQGLRLCDTVLLVPLSFCAYNVSCLFNGLVYYNQWGRLYWWQILFVLFGISQVLIGVLVLAWRPDVMNADDYHHDGADDEDEEGLLNSEGMMHPEENALLLPSHHPHYLTRHQRSASCRPTTTPRHSGLFSFKGLRRNHRASGSFDYPYDAAPAGAPDHYHLPRSSSEHLPQQQQQQQQQQMQRRRRRRDSSMDAKSLIHGFEMFDSDEDAPEIDQAELLLSVSPPSSSPPEIDHDGPSSRDEEGECDHQAPSVTLTDNVTAEPEAIVSESNDSAQTPASPSQGANRVVAFAHGIGQS</sequence>
<dbReference type="PANTHER" id="PTHR12570">
    <property type="match status" value="1"/>
</dbReference>
<dbReference type="EMBL" id="JAAAJB010000449">
    <property type="protein sequence ID" value="KAG0255649.1"/>
    <property type="molecule type" value="Genomic_DNA"/>
</dbReference>
<keyword evidence="3 6" id="KW-1133">Transmembrane helix</keyword>
<dbReference type="Proteomes" id="UP000807716">
    <property type="component" value="Unassembled WGS sequence"/>
</dbReference>
<dbReference type="Pfam" id="PF05653">
    <property type="entry name" value="Mg_trans_NIPA"/>
    <property type="match status" value="2"/>
</dbReference>
<accession>A0A9P6U1H9</accession>
<keyword evidence="2 6" id="KW-0812">Transmembrane</keyword>
<reference evidence="7" key="1">
    <citation type="journal article" date="2020" name="Fungal Divers.">
        <title>Resolving the Mortierellaceae phylogeny through synthesis of multi-gene phylogenetics and phylogenomics.</title>
        <authorList>
            <person name="Vandepol N."/>
            <person name="Liber J."/>
            <person name="Desiro A."/>
            <person name="Na H."/>
            <person name="Kennedy M."/>
            <person name="Barry K."/>
            <person name="Grigoriev I.V."/>
            <person name="Miller A.N."/>
            <person name="O'Donnell K."/>
            <person name="Stajich J.E."/>
            <person name="Bonito G."/>
        </authorList>
    </citation>
    <scope>NUCLEOTIDE SEQUENCE</scope>
    <source>
        <strain evidence="7">BC1065</strain>
    </source>
</reference>
<feature type="transmembrane region" description="Helical" evidence="6">
    <location>
        <begin position="313"/>
        <end position="332"/>
    </location>
</feature>
<feature type="compositionally biased region" description="Basic and acidic residues" evidence="5">
    <location>
        <begin position="564"/>
        <end position="574"/>
    </location>
</feature>
<comment type="caution">
    <text evidence="7">The sequence shown here is derived from an EMBL/GenBank/DDBJ whole genome shotgun (WGS) entry which is preliminary data.</text>
</comment>
<gene>
    <name evidence="7" type="ORF">DFQ27_006133</name>
</gene>
<dbReference type="InterPro" id="IPR037185">
    <property type="entry name" value="EmrE-like"/>
</dbReference>
<dbReference type="AlphaFoldDB" id="A0A9P6U1H9"/>
<evidence type="ECO:0000313" key="8">
    <source>
        <dbReference type="Proteomes" id="UP000807716"/>
    </source>
</evidence>
<feature type="compositionally biased region" description="Low complexity" evidence="5">
    <location>
        <begin position="504"/>
        <end position="514"/>
    </location>
</feature>
<organism evidence="7 8">
    <name type="scientific">Actinomortierella ambigua</name>
    <dbReference type="NCBI Taxonomy" id="1343610"/>
    <lineage>
        <taxon>Eukaryota</taxon>
        <taxon>Fungi</taxon>
        <taxon>Fungi incertae sedis</taxon>
        <taxon>Mucoromycota</taxon>
        <taxon>Mortierellomycotina</taxon>
        <taxon>Mortierellomycetes</taxon>
        <taxon>Mortierellales</taxon>
        <taxon>Mortierellaceae</taxon>
        <taxon>Actinomortierella</taxon>
    </lineage>
</organism>
<dbReference type="GO" id="GO:0015095">
    <property type="term" value="F:magnesium ion transmembrane transporter activity"/>
    <property type="evidence" value="ECO:0007669"/>
    <property type="project" value="InterPro"/>
</dbReference>
<keyword evidence="8" id="KW-1185">Reference proteome</keyword>
<feature type="transmembrane region" description="Helical" evidence="6">
    <location>
        <begin position="51"/>
        <end position="71"/>
    </location>
</feature>
<feature type="region of interest" description="Disordered" evidence="5">
    <location>
        <begin position="478"/>
        <end position="525"/>
    </location>
</feature>
<evidence type="ECO:0000256" key="6">
    <source>
        <dbReference type="SAM" id="Phobius"/>
    </source>
</evidence>
<evidence type="ECO:0000256" key="2">
    <source>
        <dbReference type="ARBA" id="ARBA00022692"/>
    </source>
</evidence>
<dbReference type="GO" id="GO:0016020">
    <property type="term" value="C:membrane"/>
    <property type="evidence" value="ECO:0007669"/>
    <property type="project" value="UniProtKB-SubCell"/>
</dbReference>
<dbReference type="SUPFAM" id="SSF103481">
    <property type="entry name" value="Multidrug resistance efflux transporter EmrE"/>
    <property type="match status" value="1"/>
</dbReference>
<feature type="transmembrane region" description="Helical" evidence="6">
    <location>
        <begin position="370"/>
        <end position="394"/>
    </location>
</feature>
<feature type="compositionally biased region" description="Polar residues" evidence="5">
    <location>
        <begin position="601"/>
        <end position="617"/>
    </location>
</feature>
<dbReference type="PANTHER" id="PTHR12570:SF86">
    <property type="entry name" value="ADR321CP"/>
    <property type="match status" value="1"/>
</dbReference>
<feature type="transmembrane region" description="Helical" evidence="6">
    <location>
        <begin position="122"/>
        <end position="143"/>
    </location>
</feature>
<feature type="transmembrane region" description="Helical" evidence="6">
    <location>
        <begin position="344"/>
        <end position="364"/>
    </location>
</feature>
<feature type="transmembrane region" description="Helical" evidence="6">
    <location>
        <begin position="96"/>
        <end position="116"/>
    </location>
</feature>
<feature type="compositionally biased region" description="Low complexity" evidence="5">
    <location>
        <begin position="478"/>
        <end position="489"/>
    </location>
</feature>
<evidence type="ECO:0000256" key="3">
    <source>
        <dbReference type="ARBA" id="ARBA00022989"/>
    </source>
</evidence>
<keyword evidence="4 6" id="KW-0472">Membrane</keyword>
<feature type="region of interest" description="Disordered" evidence="5">
    <location>
        <begin position="554"/>
        <end position="630"/>
    </location>
</feature>
<feature type="transmembrane region" description="Helical" evidence="6">
    <location>
        <begin position="152"/>
        <end position="171"/>
    </location>
</feature>
<proteinExistence type="predicted"/>
<comment type="subcellular location">
    <subcellularLocation>
        <location evidence="1">Membrane</location>
        <topology evidence="1">Multi-pass membrane protein</topology>
    </subcellularLocation>
</comment>
<name>A0A9P6U1H9_9FUNG</name>
<evidence type="ECO:0000256" key="1">
    <source>
        <dbReference type="ARBA" id="ARBA00004141"/>
    </source>
</evidence>
<protein>
    <submittedName>
        <fullName evidence="7">Uncharacterized protein</fullName>
    </submittedName>
</protein>
<evidence type="ECO:0000313" key="7">
    <source>
        <dbReference type="EMBL" id="KAG0255649.1"/>
    </source>
</evidence>
<dbReference type="OrthoDB" id="2504919at2759"/>
<evidence type="ECO:0000256" key="4">
    <source>
        <dbReference type="ARBA" id="ARBA00023136"/>
    </source>
</evidence>
<feature type="transmembrane region" description="Helical" evidence="6">
    <location>
        <begin position="191"/>
        <end position="211"/>
    </location>
</feature>
<evidence type="ECO:0000256" key="5">
    <source>
        <dbReference type="SAM" id="MobiDB-lite"/>
    </source>
</evidence>
<dbReference type="InterPro" id="IPR008521">
    <property type="entry name" value="Mg_trans_NIPA"/>
</dbReference>